<dbReference type="PANTHER" id="PTHR32046:SF14">
    <property type="match status" value="1"/>
</dbReference>
<dbReference type="FunFam" id="3.40.50.300:FF:002049">
    <property type="entry name" value="Si:ch73-170d6.2"/>
    <property type="match status" value="1"/>
</dbReference>
<dbReference type="SUPFAM" id="SSF52540">
    <property type="entry name" value="P-loop containing nucleoside triphosphate hydrolases"/>
    <property type="match status" value="1"/>
</dbReference>
<dbReference type="Ensembl" id="ENSEBUT00000013182.1">
    <property type="protein sequence ID" value="ENSEBUP00000012605.1"/>
    <property type="gene ID" value="ENSEBUG00000008009.1"/>
</dbReference>
<keyword evidence="5" id="KW-1185">Reference proteome</keyword>
<feature type="region of interest" description="Disordered" evidence="2">
    <location>
        <begin position="18"/>
        <end position="53"/>
    </location>
</feature>
<reference evidence="4" key="2">
    <citation type="submission" date="2025-09" db="UniProtKB">
        <authorList>
            <consortium name="Ensembl"/>
        </authorList>
    </citation>
    <scope>IDENTIFICATION</scope>
</reference>
<dbReference type="GO" id="GO:0005525">
    <property type="term" value="F:GTP binding"/>
    <property type="evidence" value="ECO:0007669"/>
    <property type="project" value="UniProtKB-KW"/>
</dbReference>
<keyword evidence="1" id="KW-0547">Nucleotide-binding</keyword>
<proteinExistence type="inferred from homology"/>
<name>A0A8C4WUZ4_EPTBU</name>
<dbReference type="OMA" id="KTCCEIC"/>
<keyword evidence="1" id="KW-0342">GTP-binding</keyword>
<organism evidence="4 5">
    <name type="scientific">Eptatretus burgeri</name>
    <name type="common">Inshore hagfish</name>
    <dbReference type="NCBI Taxonomy" id="7764"/>
    <lineage>
        <taxon>Eukaryota</taxon>
        <taxon>Metazoa</taxon>
        <taxon>Chordata</taxon>
        <taxon>Craniata</taxon>
        <taxon>Vertebrata</taxon>
        <taxon>Cyclostomata</taxon>
        <taxon>Myxini</taxon>
        <taxon>Myxiniformes</taxon>
        <taxon>Myxinidae</taxon>
        <taxon>Eptatretinae</taxon>
        <taxon>Eptatretus</taxon>
    </lineage>
</organism>
<evidence type="ECO:0000256" key="2">
    <source>
        <dbReference type="SAM" id="MobiDB-lite"/>
    </source>
</evidence>
<evidence type="ECO:0000259" key="3">
    <source>
        <dbReference type="Pfam" id="PF00735"/>
    </source>
</evidence>
<feature type="compositionally biased region" description="Low complexity" evidence="2">
    <location>
        <begin position="27"/>
        <end position="41"/>
    </location>
</feature>
<sequence length="556" mass="62815">MPAAHQTLSPPLLLQIIKAPPNPKSSTPHPLQNPQLPQTPTTQPPFQNPRKPNKTIMMVGARGSGKTTLINAMINYILNVERKDHFRFKLVTETTNTSQAHSQTSEIIVYEINHREGFNIPFSLTIIDTPGFGDTWGMSQDDEIVEQIGKFFSKTGGIDQIDCICFVVQAALSFLSVTQNSIFNSILSIFGKDIEENIQILVTFADGQPPPVLTAIEEAQVPCSKTKENRPVHFKFNNSAVFAKRTENTNDDEGNDSDAEEFDEMFWRMGTKSMEKYFTALGKMETKNLSLTKEVLSEREHLQTAVEGLQPQINAGLVNLEELRKTTAALEQHKTLMDENKDFEYEVEITVGEKEDVEHVLTCCQLCGFTCHENCLLANDEDKIHCVAMKDGKCTVCPGKCVWNVHSNQTYKWIYITKKEKRTYGELKKKYEGALGEKMTTEKMFQQLQMEFDVCEQKVLELVEETSWCLERLKEIALRPNPLQTPEYIDLLIEGEKQEGHMPCITMACKQTSKQLIECLLSGLSTQASTPIKRLIRNGKLGKRLAIANRSNETPP</sequence>
<comment type="similarity">
    <text evidence="1">Belongs to the TRAFAC class TrmE-Era-EngA-EngB-Septin-like GTPase superfamily. Septin GTPase family.</text>
</comment>
<reference evidence="4" key="1">
    <citation type="submission" date="2025-08" db="UniProtKB">
        <authorList>
            <consortium name="Ensembl"/>
        </authorList>
    </citation>
    <scope>IDENTIFICATION</scope>
</reference>
<dbReference type="Proteomes" id="UP000694388">
    <property type="component" value="Unplaced"/>
</dbReference>
<evidence type="ECO:0000313" key="4">
    <source>
        <dbReference type="Ensembl" id="ENSEBUP00000012605.1"/>
    </source>
</evidence>
<evidence type="ECO:0000256" key="1">
    <source>
        <dbReference type="RuleBase" id="RU004560"/>
    </source>
</evidence>
<dbReference type="GeneTree" id="ENSGT00500000044904"/>
<dbReference type="Gene3D" id="3.40.50.300">
    <property type="entry name" value="P-loop containing nucleotide triphosphate hydrolases"/>
    <property type="match status" value="1"/>
</dbReference>
<dbReference type="PANTHER" id="PTHR32046">
    <property type="entry name" value="G DOMAIN-CONTAINING PROTEIN"/>
    <property type="match status" value="1"/>
</dbReference>
<dbReference type="Pfam" id="PF00735">
    <property type="entry name" value="Septin"/>
    <property type="match status" value="1"/>
</dbReference>
<dbReference type="AlphaFoldDB" id="A0A8C4WUZ4"/>
<feature type="domain" description="Septin-type G" evidence="3">
    <location>
        <begin position="55"/>
        <end position="140"/>
    </location>
</feature>
<accession>A0A8C4WUZ4</accession>
<evidence type="ECO:0000313" key="5">
    <source>
        <dbReference type="Proteomes" id="UP000694388"/>
    </source>
</evidence>
<dbReference type="InterPro" id="IPR030379">
    <property type="entry name" value="G_SEPTIN_dom"/>
</dbReference>
<dbReference type="InterPro" id="IPR027417">
    <property type="entry name" value="P-loop_NTPase"/>
</dbReference>
<protein>
    <submittedName>
        <fullName evidence="4">Si:ch73-170d6.2</fullName>
    </submittedName>
</protein>